<keyword evidence="2" id="KW-1185">Reference proteome</keyword>
<evidence type="ECO:0000313" key="1">
    <source>
        <dbReference type="EMBL" id="KFI82407.1"/>
    </source>
</evidence>
<organism evidence="1 2">
    <name type="scientific">Bifidobacterium psychraerophilum</name>
    <dbReference type="NCBI Taxonomy" id="218140"/>
    <lineage>
        <taxon>Bacteria</taxon>
        <taxon>Bacillati</taxon>
        <taxon>Actinomycetota</taxon>
        <taxon>Actinomycetes</taxon>
        <taxon>Bifidobacteriales</taxon>
        <taxon>Bifidobacteriaceae</taxon>
        <taxon>Bifidobacterium</taxon>
    </lineage>
</organism>
<proteinExistence type="predicted"/>
<dbReference type="Proteomes" id="UP000029050">
    <property type="component" value="Unassembled WGS sequence"/>
</dbReference>
<protein>
    <submittedName>
        <fullName evidence="1">Uncharacterized protein</fullName>
    </submittedName>
</protein>
<reference evidence="1 2" key="1">
    <citation type="submission" date="2014-03" db="EMBL/GenBank/DDBJ databases">
        <title>Genomics of Bifidobacteria.</title>
        <authorList>
            <person name="Ventura M."/>
            <person name="Milani C."/>
            <person name="Lugli G.A."/>
        </authorList>
    </citation>
    <scope>NUCLEOTIDE SEQUENCE [LARGE SCALE GENOMIC DNA]</scope>
    <source>
        <strain evidence="1 2">LMG 21775</strain>
    </source>
</reference>
<name>A0A087CGK7_9BIFI</name>
<dbReference type="STRING" id="218140.BPSY_1258"/>
<gene>
    <name evidence="1" type="ORF">BPSY_1258</name>
</gene>
<comment type="caution">
    <text evidence="1">The sequence shown here is derived from an EMBL/GenBank/DDBJ whole genome shotgun (WGS) entry which is preliminary data.</text>
</comment>
<dbReference type="AlphaFoldDB" id="A0A087CGK7"/>
<accession>A0A087CGK7</accession>
<evidence type="ECO:0000313" key="2">
    <source>
        <dbReference type="Proteomes" id="UP000029050"/>
    </source>
</evidence>
<sequence>MASVNGGSPDSEHECEASHKAVIARIADFAVLERAVMAAQRWSSGFHLIFWDSDMGIDVRAECSTGAEAWHSAVCR</sequence>
<dbReference type="EMBL" id="JGZI01000009">
    <property type="protein sequence ID" value="KFI82407.1"/>
    <property type="molecule type" value="Genomic_DNA"/>
</dbReference>